<keyword evidence="6" id="KW-1185">Reference proteome</keyword>
<dbReference type="EMBL" id="AUSW01000015">
    <property type="protein sequence ID" value="ERL56133.1"/>
    <property type="molecule type" value="Genomic_DNA"/>
</dbReference>
<dbReference type="OrthoDB" id="8019720at2"/>
<feature type="transmembrane region" description="Helical" evidence="3">
    <location>
        <begin position="494"/>
        <end position="518"/>
    </location>
</feature>
<dbReference type="PANTHER" id="PTHR37813">
    <property type="entry name" value="FELS-2 PROPHAGE PROTEIN"/>
    <property type="match status" value="1"/>
</dbReference>
<dbReference type="RefSeq" id="WP_021813464.1">
    <property type="nucleotide sequence ID" value="NZ_AUSW01000015.1"/>
</dbReference>
<feature type="transmembrane region" description="Helical" evidence="3">
    <location>
        <begin position="530"/>
        <end position="550"/>
    </location>
</feature>
<dbReference type="eggNOG" id="COG5412">
    <property type="taxonomic scope" value="Bacteria"/>
</dbReference>
<sequence>MANMSLMMRIGAVVDGALDRALGGVNRDMNRLDTTTTQLTARQQRLGAVMARAMQRPNADLGRLRQNYDRITRAIEETRRAQERLNRSIERGARIGNLRDTAGGNLATSTAQLTAFALPVGAVIKQAAEFQDQLTDLAITGGWSAAEQVRIGETVRGTALEYNQTLTDINSGLGTLVAGGIGSAKELEMFAPKMTRIATAWRTSFEDVGNTALALQNNLGVTAEGFDRSMNMLGYAGKAGQFEARDMAKWLPSLTPFYQSLGIQGEEAVSEIGAALQVARMGAGSSDEAANNMRNFMAKLTAPSTLDDFENAGIDLKKSMTNLVKDGMTPMTAMMGLVEQYIGTKSPKAASEFTKAMSIKDDQERQMAVDRLAETYKLGELFQDQQALSFIRPMIGNKDEFERIKLGSEQAAGNDGIGTDFAQRMSSPTEQFKKLKINATEVAVTIGSALLPAFNETLTAVLPLVQTFAAWARANPELIAGTVKIVGGLLLAKVAFWGVSFAVLSIISPFMSMITLFNRLRAGITVLRNMALLGQLSPILMKLGGALKFVGGILRAVGLAAMANPLFIAIGLLAVAAYLIYRNWTPIKAFFIGIWNSLKTFANSGVKNILFTLASFSPLGLFVRAFSFVFGYFGGLSTRFRQYGVNIIQGLIGGVKAKFGELKNTISTMGDSVSGWFKSKLGINSPSKVFTKLGGGIPEGTALGITQGTPLALKASEQMAKRLAQTQYSNQVLGSQSLAGGMSAGSISFSPTINVQVAAGSSDVSGQVQQGLAASYADFERMLMQVEGNRKRRAFA</sequence>
<feature type="transmembrane region" description="Helical" evidence="3">
    <location>
        <begin position="556"/>
        <end position="581"/>
    </location>
</feature>
<accession>U4TCE5</accession>
<feature type="domain" description="Phage tail tape measure protein" evidence="4">
    <location>
        <begin position="157"/>
        <end position="355"/>
    </location>
</feature>
<dbReference type="Proteomes" id="UP000016761">
    <property type="component" value="Unassembled WGS sequence"/>
</dbReference>
<dbReference type="eggNOG" id="COG5283">
    <property type="taxonomic scope" value="Bacteria"/>
</dbReference>
<keyword evidence="3" id="KW-0472">Membrane</keyword>
<evidence type="ECO:0000313" key="5">
    <source>
        <dbReference type="EMBL" id="ERL56133.1"/>
    </source>
</evidence>
<reference evidence="5 6" key="1">
    <citation type="journal article" date="2013" name="Genome Announc.">
        <title>Draft Genome Sequence of Psychrobacter aquaticus Strain CMS 56T, Isolated from a Cyanobacterial Mat Sample Collected from Water Bodies in the McMurdo Dry Valley Region of Antarctica.</title>
        <authorList>
            <person name="Reddy G.S."/>
            <person name="Ara S."/>
            <person name="Singh A."/>
            <person name="Kumar Pinnaka A."/>
            <person name="Shivaji S."/>
        </authorList>
    </citation>
    <scope>NUCLEOTIDE SEQUENCE [LARGE SCALE GENOMIC DNA]</scope>
    <source>
        <strain evidence="5 6">CMS 56</strain>
    </source>
</reference>
<dbReference type="NCBIfam" id="TIGR01760">
    <property type="entry name" value="tape_meas_TP901"/>
    <property type="match status" value="1"/>
</dbReference>
<dbReference type="STRING" id="1354303.M917_0811"/>
<dbReference type="Pfam" id="PF10145">
    <property type="entry name" value="PhageMin_Tail"/>
    <property type="match status" value="1"/>
</dbReference>
<keyword evidence="3" id="KW-0812">Transmembrane</keyword>
<evidence type="ECO:0000259" key="4">
    <source>
        <dbReference type="Pfam" id="PF10145"/>
    </source>
</evidence>
<evidence type="ECO:0000256" key="1">
    <source>
        <dbReference type="ARBA" id="ARBA00022612"/>
    </source>
</evidence>
<protein>
    <recommendedName>
        <fullName evidence="4">Phage tail tape measure protein domain-containing protein</fullName>
    </recommendedName>
</protein>
<name>U4TCE5_9GAMM</name>
<evidence type="ECO:0000256" key="2">
    <source>
        <dbReference type="SAM" id="Coils"/>
    </source>
</evidence>
<dbReference type="PANTHER" id="PTHR37813:SF1">
    <property type="entry name" value="FELS-2 PROPHAGE PROTEIN"/>
    <property type="match status" value="1"/>
</dbReference>
<evidence type="ECO:0000313" key="6">
    <source>
        <dbReference type="Proteomes" id="UP000016761"/>
    </source>
</evidence>
<keyword evidence="3" id="KW-1133">Transmembrane helix</keyword>
<gene>
    <name evidence="5" type="ORF">M917_0811</name>
</gene>
<evidence type="ECO:0000256" key="3">
    <source>
        <dbReference type="SAM" id="Phobius"/>
    </source>
</evidence>
<keyword evidence="1" id="KW-1188">Viral release from host cell</keyword>
<dbReference type="InterPro" id="IPR010090">
    <property type="entry name" value="Phage_tape_meas"/>
</dbReference>
<keyword evidence="2" id="KW-0175">Coiled coil</keyword>
<dbReference type="PATRIC" id="fig|1354303.4.peg.798"/>
<feature type="transmembrane region" description="Helical" evidence="3">
    <location>
        <begin position="609"/>
        <end position="633"/>
    </location>
</feature>
<comment type="caution">
    <text evidence="5">The sequence shown here is derived from an EMBL/GenBank/DDBJ whole genome shotgun (WGS) entry which is preliminary data.</text>
</comment>
<feature type="coiled-coil region" evidence="2">
    <location>
        <begin position="61"/>
        <end position="88"/>
    </location>
</feature>
<proteinExistence type="predicted"/>
<dbReference type="AlphaFoldDB" id="U4TCE5"/>
<organism evidence="5 6">
    <name type="scientific">Psychrobacter aquaticus CMS 56</name>
    <dbReference type="NCBI Taxonomy" id="1354303"/>
    <lineage>
        <taxon>Bacteria</taxon>
        <taxon>Pseudomonadati</taxon>
        <taxon>Pseudomonadota</taxon>
        <taxon>Gammaproteobacteria</taxon>
        <taxon>Moraxellales</taxon>
        <taxon>Moraxellaceae</taxon>
        <taxon>Psychrobacter</taxon>
    </lineage>
</organism>